<dbReference type="RefSeq" id="WP_011735378.1">
    <property type="nucleotide sequence ID" value="NC_008609.1"/>
</dbReference>
<dbReference type="PANTHER" id="PTHR30352">
    <property type="entry name" value="PYRUVATE FORMATE-LYASE-ACTIVATING ENZYME"/>
    <property type="match status" value="1"/>
</dbReference>
<dbReference type="SFLD" id="SFLDG01101">
    <property type="entry name" value="Uncharacterised_Radical_SAM_Su"/>
    <property type="match status" value="1"/>
</dbReference>
<dbReference type="InterPro" id="IPR034457">
    <property type="entry name" value="Organic_radical-activating"/>
</dbReference>
<dbReference type="PROSITE" id="PS51257">
    <property type="entry name" value="PROKAR_LIPOPROTEIN"/>
    <property type="match status" value="1"/>
</dbReference>
<keyword evidence="6" id="KW-0411">Iron-sulfur</keyword>
<reference evidence="8 9" key="1">
    <citation type="submission" date="2006-10" db="EMBL/GenBank/DDBJ databases">
        <title>Complete sequence of chromosome of Pelobacter propionicus DSM 2379.</title>
        <authorList>
            <consortium name="US DOE Joint Genome Institute"/>
            <person name="Copeland A."/>
            <person name="Lucas S."/>
            <person name="Lapidus A."/>
            <person name="Barry K."/>
            <person name="Detter J.C."/>
            <person name="Glavina del Rio T."/>
            <person name="Hammon N."/>
            <person name="Israni S."/>
            <person name="Dalin E."/>
            <person name="Tice H."/>
            <person name="Pitluck S."/>
            <person name="Saunders E."/>
            <person name="Brettin T."/>
            <person name="Bruce D."/>
            <person name="Han C."/>
            <person name="Tapia R."/>
            <person name="Schmutz J."/>
            <person name="Larimer F."/>
            <person name="Land M."/>
            <person name="Hauser L."/>
            <person name="Kyrpides N."/>
            <person name="Kim E."/>
            <person name="Lovley D."/>
            <person name="Richardson P."/>
        </authorList>
    </citation>
    <scope>NUCLEOTIDE SEQUENCE [LARGE SCALE GENOMIC DNA]</scope>
    <source>
        <strain evidence="9">DSM 2379 / NBRC 103807 / OttBd1</strain>
    </source>
</reference>
<organism evidence="8 9">
    <name type="scientific">Pelobacter propionicus (strain DSM 2379 / NBRC 103807 / OttBd1)</name>
    <dbReference type="NCBI Taxonomy" id="338966"/>
    <lineage>
        <taxon>Bacteria</taxon>
        <taxon>Pseudomonadati</taxon>
        <taxon>Thermodesulfobacteriota</taxon>
        <taxon>Desulfuromonadia</taxon>
        <taxon>Desulfuromonadales</taxon>
        <taxon>Desulfuromonadaceae</taxon>
        <taxon>Pelobacter</taxon>
    </lineage>
</organism>
<dbReference type="PANTHER" id="PTHR30352:SF5">
    <property type="entry name" value="PYRUVATE FORMATE-LYASE 1-ACTIVATING ENZYME"/>
    <property type="match status" value="1"/>
</dbReference>
<dbReference type="eggNOG" id="COG1180">
    <property type="taxonomic scope" value="Bacteria"/>
</dbReference>
<dbReference type="KEGG" id="ppd:Ppro_1469"/>
<dbReference type="Gene3D" id="3.20.20.70">
    <property type="entry name" value="Aldolase class I"/>
    <property type="match status" value="1"/>
</dbReference>
<proteinExistence type="predicted"/>
<name>A1AP15_PELPD</name>
<dbReference type="EMBL" id="CP000482">
    <property type="protein sequence ID" value="ABK99085.1"/>
    <property type="molecule type" value="Genomic_DNA"/>
</dbReference>
<evidence type="ECO:0000256" key="6">
    <source>
        <dbReference type="ARBA" id="ARBA00023014"/>
    </source>
</evidence>
<accession>A1AP15</accession>
<evidence type="ECO:0000256" key="5">
    <source>
        <dbReference type="ARBA" id="ARBA00023004"/>
    </source>
</evidence>
<sequence length="609" mass="66799">MEKLRCEVCERSCVISTGGLGACGRYGEQDGGIVERYPNQYLVACPISIETMPMLHFHPRSKFLQISSTGCNFDCPGCISTVIVKEMSPASSALQRLTPEEVVCKALDNDCVGIAFLMNDPLAGLPSFIQVAALARSHGLLMGCSTNAYFTESSLAALLPHLDFINIGFKGFSDQAYAACGAASVQPVLRNLKTLHAGGVHVEVSCIMHTGNMEEVRDLARHLAGISPTIPLQVMRFIPLEGAEISREPSIRQAEEFCAGLKGILEYVYLFNSPGTELLHTRCPGCGEILIRRDFYGPMGAKFLDACPGLSPDNRCPRCLRRLEMVGAPAATVYQEGDFEGGYPFTRALEIIEAMLIAMGVDRKATVVRAWEDFLGAGDMGGFHRAIQKPRCYIDMVRHFGSVAGVAEQGERLAVYLERQVARVEKDLAGVRHRPRVYYAMGTPLFYLRGGRLENQLAETAGGISVNRALEASGRPGRSLSVEQLNELDPEVMVISAFISSSVDDFYAECLRLGITAQAVRKRRIYAHPAPGWDFGTPRWILGLLFLAHTLHPELCRVDVMAEAEEFYRRFYGTGFSPAGMNRSFGKPSANWQWGSGSVEQALMPQTVQ</sequence>
<dbReference type="GO" id="GO:0051539">
    <property type="term" value="F:4 iron, 4 sulfur cluster binding"/>
    <property type="evidence" value="ECO:0007669"/>
    <property type="project" value="UniProtKB-KW"/>
</dbReference>
<dbReference type="eggNOG" id="COG0614">
    <property type="taxonomic scope" value="Bacteria"/>
</dbReference>
<keyword evidence="3" id="KW-0949">S-adenosyl-L-methionine</keyword>
<evidence type="ECO:0000256" key="2">
    <source>
        <dbReference type="ARBA" id="ARBA00022485"/>
    </source>
</evidence>
<dbReference type="Gene3D" id="3.40.50.1980">
    <property type="entry name" value="Nitrogenase molybdenum iron protein domain"/>
    <property type="match status" value="1"/>
</dbReference>
<dbReference type="Gene3D" id="1.20.58.2180">
    <property type="match status" value="1"/>
</dbReference>
<dbReference type="Proteomes" id="UP000006732">
    <property type="component" value="Chromosome"/>
</dbReference>
<dbReference type="SFLD" id="SFLDS00029">
    <property type="entry name" value="Radical_SAM"/>
    <property type="match status" value="1"/>
</dbReference>
<dbReference type="SUPFAM" id="SSF53807">
    <property type="entry name" value="Helical backbone' metal receptor"/>
    <property type="match status" value="1"/>
</dbReference>
<dbReference type="GO" id="GO:0003824">
    <property type="term" value="F:catalytic activity"/>
    <property type="evidence" value="ECO:0007669"/>
    <property type="project" value="InterPro"/>
</dbReference>
<keyword evidence="2" id="KW-0004">4Fe-4S</keyword>
<evidence type="ECO:0000256" key="3">
    <source>
        <dbReference type="ARBA" id="ARBA00022691"/>
    </source>
</evidence>
<dbReference type="STRING" id="338966.Ppro_1469"/>
<dbReference type="HOGENOM" id="CLU_462970_0_0_7"/>
<evidence type="ECO:0000256" key="1">
    <source>
        <dbReference type="ARBA" id="ARBA00001966"/>
    </source>
</evidence>
<evidence type="ECO:0000313" key="8">
    <source>
        <dbReference type="EMBL" id="ABK99085.1"/>
    </source>
</evidence>
<gene>
    <name evidence="8" type="ordered locus">Ppro_1469</name>
</gene>
<dbReference type="Pfam" id="PF04055">
    <property type="entry name" value="Radical_SAM"/>
    <property type="match status" value="1"/>
</dbReference>
<protein>
    <submittedName>
        <fullName evidence="8">Radical SAM domain protein</fullName>
    </submittedName>
</protein>
<dbReference type="InterPro" id="IPR027596">
    <property type="entry name" value="AmmeMemoSam_rS"/>
</dbReference>
<dbReference type="InterPro" id="IPR013785">
    <property type="entry name" value="Aldolase_TIM"/>
</dbReference>
<feature type="domain" description="Radical SAM core" evidence="7">
    <location>
        <begin position="56"/>
        <end position="267"/>
    </location>
</feature>
<dbReference type="AlphaFoldDB" id="A1AP15"/>
<keyword evidence="9" id="KW-1185">Reference proteome</keyword>
<dbReference type="PROSITE" id="PS51918">
    <property type="entry name" value="RADICAL_SAM"/>
    <property type="match status" value="1"/>
</dbReference>
<keyword evidence="5" id="KW-0408">Iron</keyword>
<evidence type="ECO:0000313" key="9">
    <source>
        <dbReference type="Proteomes" id="UP000006732"/>
    </source>
</evidence>
<dbReference type="OrthoDB" id="9778883at2"/>
<dbReference type="CDD" id="cd01335">
    <property type="entry name" value="Radical_SAM"/>
    <property type="match status" value="1"/>
</dbReference>
<evidence type="ECO:0000256" key="4">
    <source>
        <dbReference type="ARBA" id="ARBA00022723"/>
    </source>
</evidence>
<dbReference type="InterPro" id="IPR007197">
    <property type="entry name" value="rSAM"/>
</dbReference>
<evidence type="ECO:0000259" key="7">
    <source>
        <dbReference type="PROSITE" id="PS51918"/>
    </source>
</evidence>
<dbReference type="SUPFAM" id="SSF102114">
    <property type="entry name" value="Radical SAM enzymes"/>
    <property type="match status" value="1"/>
</dbReference>
<keyword evidence="4" id="KW-0479">Metal-binding</keyword>
<dbReference type="GO" id="GO:0046872">
    <property type="term" value="F:metal ion binding"/>
    <property type="evidence" value="ECO:0007669"/>
    <property type="project" value="UniProtKB-KW"/>
</dbReference>
<comment type="cofactor">
    <cofactor evidence="1">
        <name>[4Fe-4S] cluster</name>
        <dbReference type="ChEBI" id="CHEBI:49883"/>
    </cofactor>
</comment>
<dbReference type="InterPro" id="IPR058240">
    <property type="entry name" value="rSAM_sf"/>
</dbReference>